<feature type="domain" description="Methyltransferase" evidence="1">
    <location>
        <begin position="58"/>
        <end position="165"/>
    </location>
</feature>
<evidence type="ECO:0000259" key="1">
    <source>
        <dbReference type="Pfam" id="PF13847"/>
    </source>
</evidence>
<evidence type="ECO:0000313" key="3">
    <source>
        <dbReference type="Proteomes" id="UP001056425"/>
    </source>
</evidence>
<gene>
    <name evidence="2" type="ORF">K1720_08430</name>
</gene>
<organism evidence="2 3">
    <name type="scientific">Thermococcus argininiproducens</name>
    <dbReference type="NCBI Taxonomy" id="2866384"/>
    <lineage>
        <taxon>Archaea</taxon>
        <taxon>Methanobacteriati</taxon>
        <taxon>Methanobacteriota</taxon>
        <taxon>Thermococci</taxon>
        <taxon>Thermococcales</taxon>
        <taxon>Thermococcaceae</taxon>
        <taxon>Thermococcus</taxon>
    </lineage>
</organism>
<reference evidence="2 3" key="1">
    <citation type="submission" date="2021-08" db="EMBL/GenBank/DDBJ databases">
        <title>Thermococcus onnuriiensis IOH2.</title>
        <authorList>
            <person name="Park Y.-J."/>
        </authorList>
    </citation>
    <scope>NUCLEOTIDE SEQUENCE [LARGE SCALE GENOMIC DNA]</scope>
    <source>
        <strain evidence="2 3">IOH2</strain>
    </source>
</reference>
<keyword evidence="2" id="KW-0808">Transferase</keyword>
<dbReference type="Proteomes" id="UP001056425">
    <property type="component" value="Chromosome"/>
</dbReference>
<dbReference type="KEGG" id="thei:K1720_08430"/>
<dbReference type="AlphaFoldDB" id="A0A9E7SC61"/>
<dbReference type="GO" id="GO:0008168">
    <property type="term" value="F:methyltransferase activity"/>
    <property type="evidence" value="ECO:0007669"/>
    <property type="project" value="UniProtKB-KW"/>
</dbReference>
<dbReference type="SUPFAM" id="SSF53335">
    <property type="entry name" value="S-adenosyl-L-methionine-dependent methyltransferases"/>
    <property type="match status" value="1"/>
</dbReference>
<sequence length="205" mass="23548">MNFLKLYYDEALKVFYESGGCEEELYWLMSSILVKYPQHRDELKVRRKLMDLIVQDVKGKVLDVGCGVGILTFMMALKEEVEKAVGIDKGCEVISFCNCLRNKITEKAEFLCSDFLSVEINEGFNCVVFLYTLHDYEPEPFLEKALEALEEDGRIIVGDFDINGLREKIKAFVQENGLKIVKDTTIGRAKTHEGFYEAFLITARR</sequence>
<dbReference type="GeneID" id="72778368"/>
<accession>A0A9E7SC61</accession>
<dbReference type="GO" id="GO:0032259">
    <property type="term" value="P:methylation"/>
    <property type="evidence" value="ECO:0007669"/>
    <property type="project" value="UniProtKB-KW"/>
</dbReference>
<evidence type="ECO:0000313" key="2">
    <source>
        <dbReference type="EMBL" id="USG99529.1"/>
    </source>
</evidence>
<dbReference type="Gene3D" id="3.40.50.150">
    <property type="entry name" value="Vaccinia Virus protein VP39"/>
    <property type="match status" value="1"/>
</dbReference>
<dbReference type="InterPro" id="IPR025714">
    <property type="entry name" value="Methyltranfer_dom"/>
</dbReference>
<dbReference type="EMBL" id="CP080572">
    <property type="protein sequence ID" value="USG99529.1"/>
    <property type="molecule type" value="Genomic_DNA"/>
</dbReference>
<dbReference type="InterPro" id="IPR029063">
    <property type="entry name" value="SAM-dependent_MTases_sf"/>
</dbReference>
<dbReference type="Pfam" id="PF13847">
    <property type="entry name" value="Methyltransf_31"/>
    <property type="match status" value="1"/>
</dbReference>
<dbReference type="RefSeq" id="WP_251948532.1">
    <property type="nucleotide sequence ID" value="NZ_CP080572.1"/>
</dbReference>
<dbReference type="CDD" id="cd02440">
    <property type="entry name" value="AdoMet_MTases"/>
    <property type="match status" value="1"/>
</dbReference>
<name>A0A9E7SC61_9EURY</name>
<keyword evidence="2" id="KW-0489">Methyltransferase</keyword>
<protein>
    <submittedName>
        <fullName evidence="2">Methyltransferase domain-containing protein</fullName>
    </submittedName>
</protein>
<proteinExistence type="predicted"/>
<keyword evidence="3" id="KW-1185">Reference proteome</keyword>